<gene>
    <name evidence="1" type="ORF">E5329_18945</name>
</gene>
<dbReference type="EMBL" id="SRYA01000045">
    <property type="protein sequence ID" value="TGY92697.1"/>
    <property type="molecule type" value="Genomic_DNA"/>
</dbReference>
<evidence type="ECO:0000313" key="2">
    <source>
        <dbReference type="Proteomes" id="UP000304953"/>
    </source>
</evidence>
<proteinExistence type="predicted"/>
<sequence>MRKKMLKAAGVLCLSVVLCMGMAGCAGKENEQPEPSDVHMTNESGYNEEIAADGKNSSNEAEGGQEDMNNTDAKNSGEIADNHEEGVFYDGANLSGRVVDFSDAGCTITPRTLIINEDGSMEGGIAAPGYESEETNIHITYADDVIFQVIYFSMGSQTEISREDTDKNSIKKETDVNIFGTSQDDKQWIADKVVIIRWQ</sequence>
<name>A0AC61RTB8_9FIRM</name>
<keyword evidence="2" id="KW-1185">Reference proteome</keyword>
<protein>
    <submittedName>
        <fullName evidence="1">Uncharacterized protein</fullName>
    </submittedName>
</protein>
<reference evidence="1" key="1">
    <citation type="submission" date="2019-04" db="EMBL/GenBank/DDBJ databases">
        <title>Microbes associate with the intestines of laboratory mice.</title>
        <authorList>
            <person name="Navarre W."/>
            <person name="Wong E."/>
            <person name="Huang K."/>
            <person name="Tropini C."/>
            <person name="Ng K."/>
            <person name="Yu B."/>
        </authorList>
    </citation>
    <scope>NUCLEOTIDE SEQUENCE</scope>
    <source>
        <strain evidence="1">NM01_1-7b</strain>
    </source>
</reference>
<organism evidence="1 2">
    <name type="scientific">Petralouisia muris</name>
    <dbReference type="NCBI Taxonomy" id="3032872"/>
    <lineage>
        <taxon>Bacteria</taxon>
        <taxon>Bacillati</taxon>
        <taxon>Bacillota</taxon>
        <taxon>Clostridia</taxon>
        <taxon>Lachnospirales</taxon>
        <taxon>Lachnospiraceae</taxon>
        <taxon>Petralouisia</taxon>
    </lineage>
</organism>
<comment type="caution">
    <text evidence="1">The sequence shown here is derived from an EMBL/GenBank/DDBJ whole genome shotgun (WGS) entry which is preliminary data.</text>
</comment>
<dbReference type="Proteomes" id="UP000304953">
    <property type="component" value="Unassembled WGS sequence"/>
</dbReference>
<evidence type="ECO:0000313" key="1">
    <source>
        <dbReference type="EMBL" id="TGY92697.1"/>
    </source>
</evidence>
<accession>A0AC61RTB8</accession>